<dbReference type="HOGENOM" id="CLU_2359242_0_0_1"/>
<proteinExistence type="predicted"/>
<organism evidence="1 2">
    <name type="scientific">Amanita muscaria (strain Koide BX008)</name>
    <dbReference type="NCBI Taxonomy" id="946122"/>
    <lineage>
        <taxon>Eukaryota</taxon>
        <taxon>Fungi</taxon>
        <taxon>Dikarya</taxon>
        <taxon>Basidiomycota</taxon>
        <taxon>Agaricomycotina</taxon>
        <taxon>Agaricomycetes</taxon>
        <taxon>Agaricomycetidae</taxon>
        <taxon>Agaricales</taxon>
        <taxon>Pluteineae</taxon>
        <taxon>Amanitaceae</taxon>
        <taxon>Amanita</taxon>
    </lineage>
</organism>
<name>A0A0C2WPR3_AMAMK</name>
<sequence length="96" mass="10667">MSLWTPVGPNDPSSSRTSTWIMMHDSWAAVNTLWAGRYATVCVGVCEPAPTSSKPRNHSLGTESIASIHWSENTWKPIQLRGNLVPIRNLTENLHI</sequence>
<reference evidence="1 2" key="1">
    <citation type="submission" date="2014-04" db="EMBL/GenBank/DDBJ databases">
        <title>Evolutionary Origins and Diversification of the Mycorrhizal Mutualists.</title>
        <authorList>
            <consortium name="DOE Joint Genome Institute"/>
            <consortium name="Mycorrhizal Genomics Consortium"/>
            <person name="Kohler A."/>
            <person name="Kuo A."/>
            <person name="Nagy L.G."/>
            <person name="Floudas D."/>
            <person name="Copeland A."/>
            <person name="Barry K.W."/>
            <person name="Cichocki N."/>
            <person name="Veneault-Fourrey C."/>
            <person name="LaButti K."/>
            <person name="Lindquist E.A."/>
            <person name="Lipzen A."/>
            <person name="Lundell T."/>
            <person name="Morin E."/>
            <person name="Murat C."/>
            <person name="Riley R."/>
            <person name="Ohm R."/>
            <person name="Sun H."/>
            <person name="Tunlid A."/>
            <person name="Henrissat B."/>
            <person name="Grigoriev I.V."/>
            <person name="Hibbett D.S."/>
            <person name="Martin F."/>
        </authorList>
    </citation>
    <scope>NUCLEOTIDE SEQUENCE [LARGE SCALE GENOMIC DNA]</scope>
    <source>
        <strain evidence="1 2">Koide BX008</strain>
    </source>
</reference>
<evidence type="ECO:0000313" key="1">
    <source>
        <dbReference type="EMBL" id="KIL58248.1"/>
    </source>
</evidence>
<gene>
    <name evidence="1" type="ORF">M378DRAFT_336345</name>
</gene>
<dbReference type="Proteomes" id="UP000054549">
    <property type="component" value="Unassembled WGS sequence"/>
</dbReference>
<accession>A0A0C2WPR3</accession>
<evidence type="ECO:0000313" key="2">
    <source>
        <dbReference type="Proteomes" id="UP000054549"/>
    </source>
</evidence>
<dbReference type="EMBL" id="KN818343">
    <property type="protein sequence ID" value="KIL58248.1"/>
    <property type="molecule type" value="Genomic_DNA"/>
</dbReference>
<keyword evidence="2" id="KW-1185">Reference proteome</keyword>
<dbReference type="InParanoid" id="A0A0C2WPR3"/>
<protein>
    <submittedName>
        <fullName evidence="1">Uncharacterized protein</fullName>
    </submittedName>
</protein>
<dbReference type="AlphaFoldDB" id="A0A0C2WPR3"/>